<evidence type="ECO:0000259" key="2">
    <source>
        <dbReference type="Pfam" id="PF11827"/>
    </source>
</evidence>
<keyword evidence="4" id="KW-1185">Reference proteome</keyword>
<dbReference type="Proteomes" id="UP000309872">
    <property type="component" value="Unassembled WGS sequence"/>
</dbReference>
<gene>
    <name evidence="3" type="ORF">FAZ19_22965</name>
</gene>
<feature type="signal peptide" evidence="1">
    <location>
        <begin position="1"/>
        <end position="19"/>
    </location>
</feature>
<reference evidence="3 4" key="1">
    <citation type="submission" date="2019-04" db="EMBL/GenBank/DDBJ databases">
        <title>Sphingobacterium olei sp. nov., isolated from oil-contaminated soil.</title>
        <authorList>
            <person name="Liu B."/>
        </authorList>
    </citation>
    <scope>NUCLEOTIDE SEQUENCE [LARGE SCALE GENOMIC DNA]</scope>
    <source>
        <strain evidence="3 4">Y3L14</strain>
    </source>
</reference>
<name>A0A4U0GN24_9SPHI</name>
<sequence>MKKIYFTLAVMLFGFSAFAQNTGNLLNNYIQVKNALVNSDSKASTAAINAFYEVVKGGDNFVQKADLLKATEKLSKAGSHLEKQRTAFNEVSTVLWKLVKNADNINSPVYYQFCPMKKAHWLSTEKEIKNPYYGSSMLTCGKVVETRFLK</sequence>
<dbReference type="OrthoDB" id="5513217at2"/>
<feature type="domain" description="DUF3347" evidence="2">
    <location>
        <begin position="26"/>
        <end position="104"/>
    </location>
</feature>
<dbReference type="Pfam" id="PF11827">
    <property type="entry name" value="DUF3347"/>
    <property type="match status" value="1"/>
</dbReference>
<feature type="chain" id="PRO_5020460654" evidence="1">
    <location>
        <begin position="20"/>
        <end position="150"/>
    </location>
</feature>
<accession>A0A4U0GN24</accession>
<dbReference type="EMBL" id="SUKA01000012">
    <property type="protein sequence ID" value="TJY60117.1"/>
    <property type="molecule type" value="Genomic_DNA"/>
</dbReference>
<dbReference type="AlphaFoldDB" id="A0A4U0GN24"/>
<evidence type="ECO:0000313" key="3">
    <source>
        <dbReference type="EMBL" id="TJY60117.1"/>
    </source>
</evidence>
<comment type="caution">
    <text evidence="3">The sequence shown here is derived from an EMBL/GenBank/DDBJ whole genome shotgun (WGS) entry which is preliminary data.</text>
</comment>
<dbReference type="InterPro" id="IPR021782">
    <property type="entry name" value="DUF3347"/>
</dbReference>
<organism evidence="3 4">
    <name type="scientific">Sphingobacterium alkalisoli</name>
    <dbReference type="NCBI Taxonomy" id="1874115"/>
    <lineage>
        <taxon>Bacteria</taxon>
        <taxon>Pseudomonadati</taxon>
        <taxon>Bacteroidota</taxon>
        <taxon>Sphingobacteriia</taxon>
        <taxon>Sphingobacteriales</taxon>
        <taxon>Sphingobacteriaceae</taxon>
        <taxon>Sphingobacterium</taxon>
    </lineage>
</organism>
<evidence type="ECO:0000313" key="4">
    <source>
        <dbReference type="Proteomes" id="UP000309872"/>
    </source>
</evidence>
<proteinExistence type="predicted"/>
<protein>
    <submittedName>
        <fullName evidence="3">DUF3347 domain-containing protein</fullName>
    </submittedName>
</protein>
<evidence type="ECO:0000256" key="1">
    <source>
        <dbReference type="SAM" id="SignalP"/>
    </source>
</evidence>
<keyword evidence="1" id="KW-0732">Signal</keyword>
<dbReference type="RefSeq" id="WP_136823122.1">
    <property type="nucleotide sequence ID" value="NZ_BMJX01000012.1"/>
</dbReference>